<dbReference type="Proteomes" id="UP000799441">
    <property type="component" value="Unassembled WGS sequence"/>
</dbReference>
<keyword evidence="2" id="KW-1185">Reference proteome</keyword>
<accession>A0A9P4UR17</accession>
<dbReference type="EMBL" id="MU003783">
    <property type="protein sequence ID" value="KAF2722353.1"/>
    <property type="molecule type" value="Genomic_DNA"/>
</dbReference>
<proteinExistence type="predicted"/>
<evidence type="ECO:0000313" key="2">
    <source>
        <dbReference type="Proteomes" id="UP000799441"/>
    </source>
</evidence>
<protein>
    <submittedName>
        <fullName evidence="1">Uncharacterized protein</fullName>
    </submittedName>
</protein>
<gene>
    <name evidence="1" type="ORF">K431DRAFT_47061</name>
</gene>
<organism evidence="1 2">
    <name type="scientific">Polychaeton citri CBS 116435</name>
    <dbReference type="NCBI Taxonomy" id="1314669"/>
    <lineage>
        <taxon>Eukaryota</taxon>
        <taxon>Fungi</taxon>
        <taxon>Dikarya</taxon>
        <taxon>Ascomycota</taxon>
        <taxon>Pezizomycotina</taxon>
        <taxon>Dothideomycetes</taxon>
        <taxon>Dothideomycetidae</taxon>
        <taxon>Capnodiales</taxon>
        <taxon>Capnodiaceae</taxon>
        <taxon>Polychaeton</taxon>
    </lineage>
</organism>
<dbReference type="AlphaFoldDB" id="A0A9P4UR17"/>
<evidence type="ECO:0000313" key="1">
    <source>
        <dbReference type="EMBL" id="KAF2722353.1"/>
    </source>
</evidence>
<reference evidence="1" key="1">
    <citation type="journal article" date="2020" name="Stud. Mycol.">
        <title>101 Dothideomycetes genomes: a test case for predicting lifestyles and emergence of pathogens.</title>
        <authorList>
            <person name="Haridas S."/>
            <person name="Albert R."/>
            <person name="Binder M."/>
            <person name="Bloem J."/>
            <person name="Labutti K."/>
            <person name="Salamov A."/>
            <person name="Andreopoulos B."/>
            <person name="Baker S."/>
            <person name="Barry K."/>
            <person name="Bills G."/>
            <person name="Bluhm B."/>
            <person name="Cannon C."/>
            <person name="Castanera R."/>
            <person name="Culley D."/>
            <person name="Daum C."/>
            <person name="Ezra D."/>
            <person name="Gonzalez J."/>
            <person name="Henrissat B."/>
            <person name="Kuo A."/>
            <person name="Liang C."/>
            <person name="Lipzen A."/>
            <person name="Lutzoni F."/>
            <person name="Magnuson J."/>
            <person name="Mondo S."/>
            <person name="Nolan M."/>
            <person name="Ohm R."/>
            <person name="Pangilinan J."/>
            <person name="Park H.-J."/>
            <person name="Ramirez L."/>
            <person name="Alfaro M."/>
            <person name="Sun H."/>
            <person name="Tritt A."/>
            <person name="Yoshinaga Y."/>
            <person name="Zwiers L.-H."/>
            <person name="Turgeon B."/>
            <person name="Goodwin S."/>
            <person name="Spatafora J."/>
            <person name="Crous P."/>
            <person name="Grigoriev I."/>
        </authorList>
    </citation>
    <scope>NUCLEOTIDE SEQUENCE</scope>
    <source>
        <strain evidence="1">CBS 116435</strain>
    </source>
</reference>
<name>A0A9P4UR17_9PEZI</name>
<sequence length="156" mass="17260">MFPARCICITVPMPGQCAQWRTTVVVMMVVDCGAVRCGAVRCSTAQCIRRDSPVALVCQPYHWLISPSLPCEASQRSPKNGRRTVALGCRKFHLGDEGIRLPTTLLIEPTTIVSHPSIHPSIHLSAHLSAHKQDWHSVTGRMEEQRAIDDVVCRPL</sequence>
<comment type="caution">
    <text evidence="1">The sequence shown here is derived from an EMBL/GenBank/DDBJ whole genome shotgun (WGS) entry which is preliminary data.</text>
</comment>